<proteinExistence type="predicted"/>
<evidence type="ECO:0000313" key="1">
    <source>
        <dbReference type="EMBL" id="KAK8970607.1"/>
    </source>
</evidence>
<evidence type="ECO:0000313" key="2">
    <source>
        <dbReference type="Proteomes" id="UP001412067"/>
    </source>
</evidence>
<name>A0ABR2N2G7_9ASPA</name>
<dbReference type="PANTHER" id="PTHR34194:SF2">
    <property type="entry name" value="F14J8.16 PROTEIN"/>
    <property type="match status" value="1"/>
</dbReference>
<accession>A0ABR2N2G7</accession>
<reference evidence="1 2" key="1">
    <citation type="journal article" date="2022" name="Nat. Plants">
        <title>Genomes of leafy and leafless Platanthera orchids illuminate the evolution of mycoheterotrophy.</title>
        <authorList>
            <person name="Li M.H."/>
            <person name="Liu K.W."/>
            <person name="Li Z."/>
            <person name="Lu H.C."/>
            <person name="Ye Q.L."/>
            <person name="Zhang D."/>
            <person name="Wang J.Y."/>
            <person name="Li Y.F."/>
            <person name="Zhong Z.M."/>
            <person name="Liu X."/>
            <person name="Yu X."/>
            <person name="Liu D.K."/>
            <person name="Tu X.D."/>
            <person name="Liu B."/>
            <person name="Hao Y."/>
            <person name="Liao X.Y."/>
            <person name="Jiang Y.T."/>
            <person name="Sun W.H."/>
            <person name="Chen J."/>
            <person name="Chen Y.Q."/>
            <person name="Ai Y."/>
            <person name="Zhai J.W."/>
            <person name="Wu S.S."/>
            <person name="Zhou Z."/>
            <person name="Hsiao Y.Y."/>
            <person name="Wu W.L."/>
            <person name="Chen Y.Y."/>
            <person name="Lin Y.F."/>
            <person name="Hsu J.L."/>
            <person name="Li C.Y."/>
            <person name="Wang Z.W."/>
            <person name="Zhao X."/>
            <person name="Zhong W.Y."/>
            <person name="Ma X.K."/>
            <person name="Ma L."/>
            <person name="Huang J."/>
            <person name="Chen G.Z."/>
            <person name="Huang M.Z."/>
            <person name="Huang L."/>
            <person name="Peng D.H."/>
            <person name="Luo Y.B."/>
            <person name="Zou S.Q."/>
            <person name="Chen S.P."/>
            <person name="Lan S."/>
            <person name="Tsai W.C."/>
            <person name="Van de Peer Y."/>
            <person name="Liu Z.J."/>
        </authorList>
    </citation>
    <scope>NUCLEOTIDE SEQUENCE [LARGE SCALE GENOMIC DNA]</scope>
    <source>
        <strain evidence="1">Lor288</strain>
    </source>
</reference>
<keyword evidence="2" id="KW-1185">Reference proteome</keyword>
<organism evidence="1 2">
    <name type="scientific">Platanthera guangdongensis</name>
    <dbReference type="NCBI Taxonomy" id="2320717"/>
    <lineage>
        <taxon>Eukaryota</taxon>
        <taxon>Viridiplantae</taxon>
        <taxon>Streptophyta</taxon>
        <taxon>Embryophyta</taxon>
        <taxon>Tracheophyta</taxon>
        <taxon>Spermatophyta</taxon>
        <taxon>Magnoliopsida</taxon>
        <taxon>Liliopsida</taxon>
        <taxon>Asparagales</taxon>
        <taxon>Orchidaceae</taxon>
        <taxon>Orchidoideae</taxon>
        <taxon>Orchideae</taxon>
        <taxon>Orchidinae</taxon>
        <taxon>Platanthera</taxon>
    </lineage>
</organism>
<sequence length="366" mass="41229">MVRESNSNGHGSFLNASGDISLEGDKVDPMYRMFLEHLRKDGRSYILEMVEGDNGYPVLLKYEMEDTLSDFLRFDAQISAGHGSSARQDKWKPKRGRISKKSKALSSNIIGFTGLPEIQSEKSLVGNCKELISTENGMHSQSNGSIVLPISPNNRVESNCADDSYQEFLSYLKVKDGLMVLQYNSHTVVYEGNETIGTTDSGNQGLLLYEDTLSPEVVICEADDKSVVDVDSCILSSFDVKLRAALSMTYDKKEHESLMKQANYRTPVLRHKDLRSQGKSFSTRKMGVSYLEHFPELAKKLENSEPERALELLRGLFFWLKNVCHEGSHQPWISSIPQVVEVLDQDMMHPLEEQKVEIETPPPLLL</sequence>
<protein>
    <submittedName>
        <fullName evidence="1">Uncharacterized protein</fullName>
    </submittedName>
</protein>
<dbReference type="PANTHER" id="PTHR34194">
    <property type="entry name" value="F14J8.16 PROTEIN"/>
    <property type="match status" value="1"/>
</dbReference>
<gene>
    <name evidence="1" type="ORF">KSP40_PGU003127</name>
</gene>
<comment type="caution">
    <text evidence="1">The sequence shown here is derived from an EMBL/GenBank/DDBJ whole genome shotgun (WGS) entry which is preliminary data.</text>
</comment>
<dbReference type="EMBL" id="JBBWWR010000002">
    <property type="protein sequence ID" value="KAK8970607.1"/>
    <property type="molecule type" value="Genomic_DNA"/>
</dbReference>
<dbReference type="Proteomes" id="UP001412067">
    <property type="component" value="Unassembled WGS sequence"/>
</dbReference>